<evidence type="ECO:0000256" key="2">
    <source>
        <dbReference type="ARBA" id="ARBA00022692"/>
    </source>
</evidence>
<keyword evidence="2 5" id="KW-0812">Transmembrane</keyword>
<feature type="transmembrane region" description="Helical" evidence="5">
    <location>
        <begin position="212"/>
        <end position="231"/>
    </location>
</feature>
<feature type="transmembrane region" description="Helical" evidence="5">
    <location>
        <begin position="178"/>
        <end position="200"/>
    </location>
</feature>
<dbReference type="AlphaFoldDB" id="A0A6G0WYS4"/>
<feature type="transmembrane region" description="Helical" evidence="5">
    <location>
        <begin position="364"/>
        <end position="386"/>
    </location>
</feature>
<feature type="transmembrane region" description="Helical" evidence="5">
    <location>
        <begin position="12"/>
        <end position="33"/>
    </location>
</feature>
<comment type="subcellular location">
    <subcellularLocation>
        <location evidence="1">Membrane</location>
        <topology evidence="1">Multi-pass membrane protein</topology>
    </subcellularLocation>
</comment>
<protein>
    <recommendedName>
        <fullName evidence="8">Tetraspanin</fullName>
    </recommendedName>
</protein>
<keyword evidence="3 5" id="KW-1133">Transmembrane helix</keyword>
<dbReference type="Proteomes" id="UP000481153">
    <property type="component" value="Unassembled WGS sequence"/>
</dbReference>
<dbReference type="EMBL" id="VJMJ01000130">
    <property type="protein sequence ID" value="KAF0732646.1"/>
    <property type="molecule type" value="Genomic_DNA"/>
</dbReference>
<feature type="transmembrane region" description="Helical" evidence="5">
    <location>
        <begin position="144"/>
        <end position="166"/>
    </location>
</feature>
<sequence length="398" mass="42973">MVVSMGVRQIRRVLQVLTVLSMLSGVTIAYFGIVLTAAMSSAEHVSSAFVTAVLLAIFGILYVLSSMAGLCGVSASKERLQFLMVYFYANIAIIVVFVLFGYMAIVAPTSLKAFLKHHWGHLPLRYHRCCRTFDDAYTFFSLRFVWLGVFGIGSALCLIVSTYLVIKLATIPVVMRHLLTVVNAMFILVGLATFAYGLYIKSYRALDGGLHWLAYVLMSIGLVVFILSLCGMLGAKSKSRTMLLLYCTGLGLCLVVLLISAVSAFTFASMTHQKLTSYASDDVACNAHLFGCSNCTTPGLACPGISKQSNGQWTACSTSTKSCTPNLTLIVDPLTQVKVVVSCSKCPEWTPIEVEAVVTSSLHLLGILSLLLAIVLGSAMASALILRRSLASYQTESI</sequence>
<evidence type="ECO:0000256" key="5">
    <source>
        <dbReference type="SAM" id="Phobius"/>
    </source>
</evidence>
<feature type="transmembrane region" description="Helical" evidence="5">
    <location>
        <begin position="45"/>
        <end position="64"/>
    </location>
</feature>
<accession>A0A6G0WYS4</accession>
<evidence type="ECO:0000256" key="1">
    <source>
        <dbReference type="ARBA" id="ARBA00004141"/>
    </source>
</evidence>
<evidence type="ECO:0000256" key="3">
    <source>
        <dbReference type="ARBA" id="ARBA00022989"/>
    </source>
</evidence>
<evidence type="ECO:0000313" key="7">
    <source>
        <dbReference type="Proteomes" id="UP000481153"/>
    </source>
</evidence>
<dbReference type="Pfam" id="PF00335">
    <property type="entry name" value="Tetraspanin"/>
    <property type="match status" value="1"/>
</dbReference>
<keyword evidence="4 5" id="KW-0472">Membrane</keyword>
<dbReference type="GO" id="GO:0016020">
    <property type="term" value="C:membrane"/>
    <property type="evidence" value="ECO:0007669"/>
    <property type="project" value="UniProtKB-SubCell"/>
</dbReference>
<feature type="transmembrane region" description="Helical" evidence="5">
    <location>
        <begin position="85"/>
        <end position="105"/>
    </location>
</feature>
<feature type="transmembrane region" description="Helical" evidence="5">
    <location>
        <begin position="243"/>
        <end position="268"/>
    </location>
</feature>
<gene>
    <name evidence="6" type="ORF">Ae201684_010354</name>
</gene>
<evidence type="ECO:0000313" key="6">
    <source>
        <dbReference type="EMBL" id="KAF0732646.1"/>
    </source>
</evidence>
<proteinExistence type="predicted"/>
<dbReference type="InterPro" id="IPR018499">
    <property type="entry name" value="Tetraspanin/Peripherin"/>
</dbReference>
<evidence type="ECO:0008006" key="8">
    <source>
        <dbReference type="Google" id="ProtNLM"/>
    </source>
</evidence>
<evidence type="ECO:0000256" key="4">
    <source>
        <dbReference type="ARBA" id="ARBA00023136"/>
    </source>
</evidence>
<dbReference type="PRINTS" id="PR00259">
    <property type="entry name" value="TMFOUR"/>
</dbReference>
<name>A0A6G0WYS4_9STRA</name>
<comment type="caution">
    <text evidence="6">The sequence shown here is derived from an EMBL/GenBank/DDBJ whole genome shotgun (WGS) entry which is preliminary data.</text>
</comment>
<dbReference type="VEuPathDB" id="FungiDB:AeMF1_015140"/>
<organism evidence="6 7">
    <name type="scientific">Aphanomyces euteiches</name>
    <dbReference type="NCBI Taxonomy" id="100861"/>
    <lineage>
        <taxon>Eukaryota</taxon>
        <taxon>Sar</taxon>
        <taxon>Stramenopiles</taxon>
        <taxon>Oomycota</taxon>
        <taxon>Saprolegniomycetes</taxon>
        <taxon>Saprolegniales</taxon>
        <taxon>Verrucalvaceae</taxon>
        <taxon>Aphanomyces</taxon>
    </lineage>
</organism>
<reference evidence="6 7" key="1">
    <citation type="submission" date="2019-07" db="EMBL/GenBank/DDBJ databases">
        <title>Genomics analysis of Aphanomyces spp. identifies a new class of oomycete effector associated with host adaptation.</title>
        <authorList>
            <person name="Gaulin E."/>
        </authorList>
    </citation>
    <scope>NUCLEOTIDE SEQUENCE [LARGE SCALE GENOMIC DNA]</scope>
    <source>
        <strain evidence="6 7">ATCC 201684</strain>
    </source>
</reference>
<keyword evidence="7" id="KW-1185">Reference proteome</keyword>